<evidence type="ECO:0000313" key="3">
    <source>
        <dbReference type="Proteomes" id="UP000308652"/>
    </source>
</evidence>
<feature type="transmembrane region" description="Helical" evidence="1">
    <location>
        <begin position="57"/>
        <end position="80"/>
    </location>
</feature>
<keyword evidence="3" id="KW-1185">Reference proteome</keyword>
<keyword evidence="1" id="KW-1133">Transmembrane helix</keyword>
<keyword evidence="1" id="KW-0472">Membrane</keyword>
<sequence>MAPLRGFASSSVNASPSVSLERGSYRIRAPPVRLYPSAQPSQARRTRSSNPSLSADILPILLVLLTLACIGCFAAAYYLFNTSHRIIG</sequence>
<accession>A0A5C3MGJ9</accession>
<dbReference type="STRING" id="68775.A0A5C3MGJ9"/>
<dbReference type="AlphaFoldDB" id="A0A5C3MGJ9"/>
<name>A0A5C3MGJ9_9AGAR</name>
<gene>
    <name evidence="2" type="ORF">BDQ12DRAFT_19039</name>
</gene>
<dbReference type="EMBL" id="ML213590">
    <property type="protein sequence ID" value="TFK44482.1"/>
    <property type="molecule type" value="Genomic_DNA"/>
</dbReference>
<dbReference type="Proteomes" id="UP000308652">
    <property type="component" value="Unassembled WGS sequence"/>
</dbReference>
<organism evidence="2 3">
    <name type="scientific">Crucibulum laeve</name>
    <dbReference type="NCBI Taxonomy" id="68775"/>
    <lineage>
        <taxon>Eukaryota</taxon>
        <taxon>Fungi</taxon>
        <taxon>Dikarya</taxon>
        <taxon>Basidiomycota</taxon>
        <taxon>Agaricomycotina</taxon>
        <taxon>Agaricomycetes</taxon>
        <taxon>Agaricomycetidae</taxon>
        <taxon>Agaricales</taxon>
        <taxon>Agaricineae</taxon>
        <taxon>Nidulariaceae</taxon>
        <taxon>Crucibulum</taxon>
    </lineage>
</organism>
<protein>
    <submittedName>
        <fullName evidence="2">Uncharacterized protein</fullName>
    </submittedName>
</protein>
<dbReference type="OrthoDB" id="1882547at2759"/>
<evidence type="ECO:0000313" key="2">
    <source>
        <dbReference type="EMBL" id="TFK44482.1"/>
    </source>
</evidence>
<keyword evidence="1" id="KW-0812">Transmembrane</keyword>
<evidence type="ECO:0000256" key="1">
    <source>
        <dbReference type="SAM" id="Phobius"/>
    </source>
</evidence>
<proteinExistence type="predicted"/>
<reference evidence="2 3" key="1">
    <citation type="journal article" date="2019" name="Nat. Ecol. Evol.">
        <title>Megaphylogeny resolves global patterns of mushroom evolution.</title>
        <authorList>
            <person name="Varga T."/>
            <person name="Krizsan K."/>
            <person name="Foldi C."/>
            <person name="Dima B."/>
            <person name="Sanchez-Garcia M."/>
            <person name="Sanchez-Ramirez S."/>
            <person name="Szollosi G.J."/>
            <person name="Szarkandi J.G."/>
            <person name="Papp V."/>
            <person name="Albert L."/>
            <person name="Andreopoulos W."/>
            <person name="Angelini C."/>
            <person name="Antonin V."/>
            <person name="Barry K.W."/>
            <person name="Bougher N.L."/>
            <person name="Buchanan P."/>
            <person name="Buyck B."/>
            <person name="Bense V."/>
            <person name="Catcheside P."/>
            <person name="Chovatia M."/>
            <person name="Cooper J."/>
            <person name="Damon W."/>
            <person name="Desjardin D."/>
            <person name="Finy P."/>
            <person name="Geml J."/>
            <person name="Haridas S."/>
            <person name="Hughes K."/>
            <person name="Justo A."/>
            <person name="Karasinski D."/>
            <person name="Kautmanova I."/>
            <person name="Kiss B."/>
            <person name="Kocsube S."/>
            <person name="Kotiranta H."/>
            <person name="LaButti K.M."/>
            <person name="Lechner B.E."/>
            <person name="Liimatainen K."/>
            <person name="Lipzen A."/>
            <person name="Lukacs Z."/>
            <person name="Mihaltcheva S."/>
            <person name="Morgado L.N."/>
            <person name="Niskanen T."/>
            <person name="Noordeloos M.E."/>
            <person name="Ohm R.A."/>
            <person name="Ortiz-Santana B."/>
            <person name="Ovrebo C."/>
            <person name="Racz N."/>
            <person name="Riley R."/>
            <person name="Savchenko A."/>
            <person name="Shiryaev A."/>
            <person name="Soop K."/>
            <person name="Spirin V."/>
            <person name="Szebenyi C."/>
            <person name="Tomsovsky M."/>
            <person name="Tulloss R.E."/>
            <person name="Uehling J."/>
            <person name="Grigoriev I.V."/>
            <person name="Vagvolgyi C."/>
            <person name="Papp T."/>
            <person name="Martin F.M."/>
            <person name="Miettinen O."/>
            <person name="Hibbett D.S."/>
            <person name="Nagy L.G."/>
        </authorList>
    </citation>
    <scope>NUCLEOTIDE SEQUENCE [LARGE SCALE GENOMIC DNA]</scope>
    <source>
        <strain evidence="2 3">CBS 166.37</strain>
    </source>
</reference>